<reference evidence="9 10" key="1">
    <citation type="journal article" date="2019" name="Sci. Rep.">
        <title>A high-quality genome of Eragrostis curvula grass provides insights into Poaceae evolution and supports new strategies to enhance forage quality.</title>
        <authorList>
            <person name="Carballo J."/>
            <person name="Santos B.A.C.M."/>
            <person name="Zappacosta D."/>
            <person name="Garbus I."/>
            <person name="Selva J.P."/>
            <person name="Gallo C.A."/>
            <person name="Diaz A."/>
            <person name="Albertini E."/>
            <person name="Caccamo M."/>
            <person name="Echenique V."/>
        </authorList>
    </citation>
    <scope>NUCLEOTIDE SEQUENCE [LARGE SCALE GENOMIC DNA]</scope>
    <source>
        <strain evidence="10">cv. Victoria</strain>
        <tissue evidence="9">Leaf</tissue>
    </source>
</reference>
<keyword evidence="4" id="KW-0418">Kinase</keyword>
<keyword evidence="10" id="KW-1185">Reference proteome</keyword>
<dbReference type="InterPro" id="IPR003609">
    <property type="entry name" value="Pan_app"/>
</dbReference>
<sequence length="622" mass="68050">MSRSASNPNGSPGRVPVDSRAARTSSATRAATSGRCNETSQKNHVSAEDVVSRPAMRKLSTMSLRTSSSLWSSLATNRDRTSSLFSSADDAALRRRARTMSMANPWTSAMAFFRRRSVPTLSHFLTFHETSTGSRNRPTMRSCASPNERMNSDLASARTPPSARQHGSCPNATMQMDDAAAGGSPEQREQPAGDLGLHDVDDELAERALGELEAGVLALPQPLLAVGVEDAVAEKVAEHGDGVLALGVVAEVGAQDVLHVGRVAGDDAGAHPGDPEPHPQLRAADDQLRRSVEEAVAVLDEGREVAQERVGFETMGGGFLLRQCSCEVVADVDDRNQEDKQGECSVFRFREAHCCYGNASYFGVYLLDGGKEERDSWEVLFHQANEKILASTSGFPDMFLHVKNKSFDECRAECTINCSCTAYAYANMSTKAANGDDTRCLLWMGDLIDTEKHIGLGKNLYIRVNKLSATAKLYLRQTNFLAPMLEHGGFGNVYKGTLDCGKSVAVKRLSKRGKYSVQTTYSVESVRVLDISEFRNEVILIAKLQHRNLVKLLGLCVHGDEKLLIYGSLPNKSLDAFLFNFTRKPLLDWSIRLNIIIGIARGLLLYIQQRLKTQNNSQISQS</sequence>
<dbReference type="Pfam" id="PF07714">
    <property type="entry name" value="PK_Tyr_Ser-Thr"/>
    <property type="match status" value="1"/>
</dbReference>
<dbReference type="Pfam" id="PF08276">
    <property type="entry name" value="PAN_2"/>
    <property type="match status" value="1"/>
</dbReference>
<organism evidence="9 10">
    <name type="scientific">Eragrostis curvula</name>
    <name type="common">weeping love grass</name>
    <dbReference type="NCBI Taxonomy" id="38414"/>
    <lineage>
        <taxon>Eukaryota</taxon>
        <taxon>Viridiplantae</taxon>
        <taxon>Streptophyta</taxon>
        <taxon>Embryophyta</taxon>
        <taxon>Tracheophyta</taxon>
        <taxon>Spermatophyta</taxon>
        <taxon>Magnoliopsida</taxon>
        <taxon>Liliopsida</taxon>
        <taxon>Poales</taxon>
        <taxon>Poaceae</taxon>
        <taxon>PACMAD clade</taxon>
        <taxon>Chloridoideae</taxon>
        <taxon>Eragrostideae</taxon>
        <taxon>Eragrostidinae</taxon>
        <taxon>Eragrostis</taxon>
    </lineage>
</organism>
<feature type="region of interest" description="Disordered" evidence="6">
    <location>
        <begin position="129"/>
        <end position="196"/>
    </location>
</feature>
<feature type="non-terminal residue" evidence="9">
    <location>
        <position position="622"/>
    </location>
</feature>
<name>A0A5J9WRI4_9POAL</name>
<keyword evidence="3" id="KW-0547">Nucleotide-binding</keyword>
<dbReference type="InterPro" id="IPR001245">
    <property type="entry name" value="Ser-Thr/Tyr_kinase_cat_dom"/>
</dbReference>
<evidence type="ECO:0000256" key="1">
    <source>
        <dbReference type="ARBA" id="ARBA00022527"/>
    </source>
</evidence>
<evidence type="ECO:0000313" key="9">
    <source>
        <dbReference type="EMBL" id="TVU50758.1"/>
    </source>
</evidence>
<keyword evidence="2" id="KW-0808">Transferase</keyword>
<feature type="compositionally biased region" description="Polar residues" evidence="6">
    <location>
        <begin position="1"/>
        <end position="10"/>
    </location>
</feature>
<dbReference type="InterPro" id="IPR000719">
    <property type="entry name" value="Prot_kinase_dom"/>
</dbReference>
<dbReference type="Gramene" id="TVU50758">
    <property type="protein sequence ID" value="TVU50758"/>
    <property type="gene ID" value="EJB05_02147"/>
</dbReference>
<gene>
    <name evidence="9" type="ORF">EJB05_02147</name>
</gene>
<dbReference type="AlphaFoldDB" id="A0A5J9WRI4"/>
<evidence type="ECO:0000313" key="10">
    <source>
        <dbReference type="Proteomes" id="UP000324897"/>
    </source>
</evidence>
<dbReference type="PROSITE" id="PS50948">
    <property type="entry name" value="PAN"/>
    <property type="match status" value="1"/>
</dbReference>
<dbReference type="GO" id="GO:0005886">
    <property type="term" value="C:plasma membrane"/>
    <property type="evidence" value="ECO:0007669"/>
    <property type="project" value="TreeGrafter"/>
</dbReference>
<comment type="caution">
    <text evidence="9">The sequence shown here is derived from an EMBL/GenBank/DDBJ whole genome shotgun (WGS) entry which is preliminary data.</text>
</comment>
<dbReference type="SUPFAM" id="SSF56112">
    <property type="entry name" value="Protein kinase-like (PK-like)"/>
    <property type="match status" value="1"/>
</dbReference>
<dbReference type="SMART" id="SM00473">
    <property type="entry name" value="PAN_AP"/>
    <property type="match status" value="1"/>
</dbReference>
<feature type="non-terminal residue" evidence="9">
    <location>
        <position position="1"/>
    </location>
</feature>
<accession>A0A5J9WRI4</accession>
<dbReference type="InterPro" id="IPR011009">
    <property type="entry name" value="Kinase-like_dom_sf"/>
</dbReference>
<dbReference type="Gene3D" id="1.10.510.10">
    <property type="entry name" value="Transferase(Phosphotransferase) domain 1"/>
    <property type="match status" value="1"/>
</dbReference>
<dbReference type="PANTHER" id="PTHR27002:SF454">
    <property type="entry name" value="RECEPTOR-LIKE SERINE_THREONINE-PROTEIN KINASE"/>
    <property type="match status" value="1"/>
</dbReference>
<feature type="domain" description="Protein kinase" evidence="7">
    <location>
        <begin position="479"/>
        <end position="622"/>
    </location>
</feature>
<dbReference type="EMBL" id="RWGY01000002">
    <property type="protein sequence ID" value="TVU50758.1"/>
    <property type="molecule type" value="Genomic_DNA"/>
</dbReference>
<dbReference type="OrthoDB" id="4062651at2759"/>
<evidence type="ECO:0000256" key="5">
    <source>
        <dbReference type="ARBA" id="ARBA00022840"/>
    </source>
</evidence>
<dbReference type="CDD" id="cd01098">
    <property type="entry name" value="PAN_AP_plant"/>
    <property type="match status" value="1"/>
</dbReference>
<evidence type="ECO:0000256" key="3">
    <source>
        <dbReference type="ARBA" id="ARBA00022741"/>
    </source>
</evidence>
<evidence type="ECO:0008006" key="11">
    <source>
        <dbReference type="Google" id="ProtNLM"/>
    </source>
</evidence>
<protein>
    <recommendedName>
        <fullName evidence="11">Protein kinase domain-containing protein</fullName>
    </recommendedName>
</protein>
<dbReference type="PROSITE" id="PS50011">
    <property type="entry name" value="PROTEIN_KINASE_DOM"/>
    <property type="match status" value="1"/>
</dbReference>
<feature type="compositionally biased region" description="Low complexity" evidence="6">
    <location>
        <begin position="22"/>
        <end position="33"/>
    </location>
</feature>
<feature type="region of interest" description="Disordered" evidence="6">
    <location>
        <begin position="1"/>
        <end position="49"/>
    </location>
</feature>
<evidence type="ECO:0000259" key="7">
    <source>
        <dbReference type="PROSITE" id="PS50011"/>
    </source>
</evidence>
<feature type="compositionally biased region" description="Basic and acidic residues" evidence="6">
    <location>
        <begin position="186"/>
        <end position="196"/>
    </location>
</feature>
<dbReference type="GO" id="GO:0005524">
    <property type="term" value="F:ATP binding"/>
    <property type="evidence" value="ECO:0007669"/>
    <property type="project" value="UniProtKB-KW"/>
</dbReference>
<evidence type="ECO:0000259" key="8">
    <source>
        <dbReference type="PROSITE" id="PS50948"/>
    </source>
</evidence>
<feature type="domain" description="Apple" evidence="8">
    <location>
        <begin position="355"/>
        <end position="465"/>
    </location>
</feature>
<feature type="compositionally biased region" description="Polar residues" evidence="6">
    <location>
        <begin position="34"/>
        <end position="44"/>
    </location>
</feature>
<dbReference type="PANTHER" id="PTHR27002">
    <property type="entry name" value="RECEPTOR-LIKE SERINE/THREONINE-PROTEIN KINASE SD1-8"/>
    <property type="match status" value="1"/>
</dbReference>
<evidence type="ECO:0000256" key="6">
    <source>
        <dbReference type="SAM" id="MobiDB-lite"/>
    </source>
</evidence>
<dbReference type="Proteomes" id="UP000324897">
    <property type="component" value="Chromosome 6"/>
</dbReference>
<feature type="compositionally biased region" description="Polar residues" evidence="6">
    <location>
        <begin position="129"/>
        <end position="149"/>
    </location>
</feature>
<proteinExistence type="predicted"/>
<evidence type="ECO:0000256" key="4">
    <source>
        <dbReference type="ARBA" id="ARBA00022777"/>
    </source>
</evidence>
<keyword evidence="5" id="KW-0067">ATP-binding</keyword>
<evidence type="ECO:0000256" key="2">
    <source>
        <dbReference type="ARBA" id="ARBA00022679"/>
    </source>
</evidence>
<keyword evidence="1" id="KW-0723">Serine/threonine-protein kinase</keyword>
<dbReference type="GO" id="GO:0004674">
    <property type="term" value="F:protein serine/threonine kinase activity"/>
    <property type="evidence" value="ECO:0007669"/>
    <property type="project" value="UniProtKB-KW"/>
</dbReference>